<feature type="transmembrane region" description="Helical" evidence="2">
    <location>
        <begin position="6"/>
        <end position="25"/>
    </location>
</feature>
<keyword evidence="4" id="KW-1185">Reference proteome</keyword>
<reference evidence="3" key="2">
    <citation type="submission" date="2023-06" db="EMBL/GenBank/DDBJ databases">
        <authorList>
            <consortium name="Lawrence Berkeley National Laboratory"/>
            <person name="Haridas S."/>
            <person name="Hensen N."/>
            <person name="Bonometti L."/>
            <person name="Westerberg I."/>
            <person name="Brannstrom I.O."/>
            <person name="Guillou S."/>
            <person name="Cros-Aarteil S."/>
            <person name="Calhoun S."/>
            <person name="Kuo A."/>
            <person name="Mondo S."/>
            <person name="Pangilinan J."/>
            <person name="Riley R."/>
            <person name="Labutti K."/>
            <person name="Andreopoulos B."/>
            <person name="Lipzen A."/>
            <person name="Chen C."/>
            <person name="Yanf M."/>
            <person name="Daum C."/>
            <person name="Ng V."/>
            <person name="Clum A."/>
            <person name="Steindorff A."/>
            <person name="Ohm R."/>
            <person name="Martin F."/>
            <person name="Silar P."/>
            <person name="Natvig D."/>
            <person name="Lalanne C."/>
            <person name="Gautier V."/>
            <person name="Ament-Velasquez S.L."/>
            <person name="Kruys A."/>
            <person name="Hutchinson M.I."/>
            <person name="Powell A.J."/>
            <person name="Barry K."/>
            <person name="Miller A.N."/>
            <person name="Grigoriev I.V."/>
            <person name="Debuchy R."/>
            <person name="Gladieux P."/>
            <person name="Thoren M.H."/>
            <person name="Johannesson H."/>
        </authorList>
    </citation>
    <scope>NUCLEOTIDE SEQUENCE</scope>
    <source>
        <strain evidence="3">CBS 118394</strain>
    </source>
</reference>
<gene>
    <name evidence="3" type="ORF">B0H66DRAFT_485609</name>
</gene>
<feature type="transmembrane region" description="Helical" evidence="2">
    <location>
        <begin position="82"/>
        <end position="101"/>
    </location>
</feature>
<protein>
    <submittedName>
        <fullName evidence="3">Uncharacterized protein</fullName>
    </submittedName>
</protein>
<evidence type="ECO:0000256" key="2">
    <source>
        <dbReference type="SAM" id="Phobius"/>
    </source>
</evidence>
<keyword evidence="2" id="KW-0812">Transmembrane</keyword>
<feature type="region of interest" description="Disordered" evidence="1">
    <location>
        <begin position="347"/>
        <end position="376"/>
    </location>
</feature>
<feature type="transmembrane region" description="Helical" evidence="2">
    <location>
        <begin position="229"/>
        <end position="248"/>
    </location>
</feature>
<organism evidence="3 4">
    <name type="scientific">Apodospora peruviana</name>
    <dbReference type="NCBI Taxonomy" id="516989"/>
    <lineage>
        <taxon>Eukaryota</taxon>
        <taxon>Fungi</taxon>
        <taxon>Dikarya</taxon>
        <taxon>Ascomycota</taxon>
        <taxon>Pezizomycotina</taxon>
        <taxon>Sordariomycetes</taxon>
        <taxon>Sordariomycetidae</taxon>
        <taxon>Sordariales</taxon>
        <taxon>Lasiosphaeriaceae</taxon>
        <taxon>Apodospora</taxon>
    </lineage>
</organism>
<evidence type="ECO:0000313" key="3">
    <source>
        <dbReference type="EMBL" id="KAK3312334.1"/>
    </source>
</evidence>
<dbReference type="EMBL" id="JAUEDM010000009">
    <property type="protein sequence ID" value="KAK3312334.1"/>
    <property type="molecule type" value="Genomic_DNA"/>
</dbReference>
<proteinExistence type="predicted"/>
<feature type="transmembrane region" description="Helical" evidence="2">
    <location>
        <begin position="183"/>
        <end position="209"/>
    </location>
</feature>
<evidence type="ECO:0000313" key="4">
    <source>
        <dbReference type="Proteomes" id="UP001283341"/>
    </source>
</evidence>
<feature type="transmembrane region" description="Helical" evidence="2">
    <location>
        <begin position="107"/>
        <end position="127"/>
    </location>
</feature>
<dbReference type="AlphaFoldDB" id="A0AAE0LZ82"/>
<accession>A0AAE0LZ82</accession>
<evidence type="ECO:0000256" key="1">
    <source>
        <dbReference type="SAM" id="MobiDB-lite"/>
    </source>
</evidence>
<sequence length="376" mass="41479">MDPLSIVGFASSILSVVNIVRKVFFETFKATRFIMKRYGIVGVWIILFGSDSVLRSELQVLASLDEKVASDFKKATQDESNMIAVAGAIVAQIAITALSLVDLSQTHWSARGLFTFSLVSSIIAVYYASRQHRIMGRCLNARQVKAWIENNDDLRPFAVLVLLFGDERSSQLPRLKKPAASSILTISAPIMLLSTSLNCFLGGFGVYLGLTWTKELDEDANSSDSRNVFLTYIIGLGVCYGIYTFSVLSQGGQRGDELSLEELLCKANEDQPASLLADEPRVSTYAHQPPHSRQTAEHIGMTPLAASDAQSTLIQRLLEAARLRQESAVVDTQLANLLADLAQQVRMDSREGRRRRHGHQSPEGESSSRHGPRSRY</sequence>
<dbReference type="Proteomes" id="UP001283341">
    <property type="component" value="Unassembled WGS sequence"/>
</dbReference>
<name>A0AAE0LZ82_9PEZI</name>
<reference evidence="3" key="1">
    <citation type="journal article" date="2023" name="Mol. Phylogenet. Evol.">
        <title>Genome-scale phylogeny and comparative genomics of the fungal order Sordariales.</title>
        <authorList>
            <person name="Hensen N."/>
            <person name="Bonometti L."/>
            <person name="Westerberg I."/>
            <person name="Brannstrom I.O."/>
            <person name="Guillou S."/>
            <person name="Cros-Aarteil S."/>
            <person name="Calhoun S."/>
            <person name="Haridas S."/>
            <person name="Kuo A."/>
            <person name="Mondo S."/>
            <person name="Pangilinan J."/>
            <person name="Riley R."/>
            <person name="LaButti K."/>
            <person name="Andreopoulos B."/>
            <person name="Lipzen A."/>
            <person name="Chen C."/>
            <person name="Yan M."/>
            <person name="Daum C."/>
            <person name="Ng V."/>
            <person name="Clum A."/>
            <person name="Steindorff A."/>
            <person name="Ohm R.A."/>
            <person name="Martin F."/>
            <person name="Silar P."/>
            <person name="Natvig D.O."/>
            <person name="Lalanne C."/>
            <person name="Gautier V."/>
            <person name="Ament-Velasquez S.L."/>
            <person name="Kruys A."/>
            <person name="Hutchinson M.I."/>
            <person name="Powell A.J."/>
            <person name="Barry K."/>
            <person name="Miller A.N."/>
            <person name="Grigoriev I.V."/>
            <person name="Debuchy R."/>
            <person name="Gladieux P."/>
            <person name="Hiltunen Thoren M."/>
            <person name="Johannesson H."/>
        </authorList>
    </citation>
    <scope>NUCLEOTIDE SEQUENCE</scope>
    <source>
        <strain evidence="3">CBS 118394</strain>
    </source>
</reference>
<keyword evidence="2" id="KW-0472">Membrane</keyword>
<keyword evidence="2" id="KW-1133">Transmembrane helix</keyword>
<comment type="caution">
    <text evidence="3">The sequence shown here is derived from an EMBL/GenBank/DDBJ whole genome shotgun (WGS) entry which is preliminary data.</text>
</comment>